<feature type="transmembrane region" description="Helical" evidence="1">
    <location>
        <begin position="285"/>
        <end position="303"/>
    </location>
</feature>
<feature type="transmembrane region" description="Helical" evidence="1">
    <location>
        <begin position="65"/>
        <end position="95"/>
    </location>
</feature>
<sequence length="498" mass="56765">MRNILDKIHAPNWLIILFAVVIILRIPSFFEPFSYGDEMIYLTLGEAMRQGMTLYRDIHDNKPPLLYIIAAIAGNVFWLRAILAFWNLATIYIFWKLAQVILPKREKVQKVATVIFALLTTLPLLEGQIANAEVFMIGPTLVAFLILLTRKLDFKNLFLAGLFFSAATLFKVPAAFDIPVILAFWLIYLKGGKEEIKAFVRKTFFLLLGLFSPIALSLLWYFLKGALAEYVVAAFLQNVGYLSSWRPVVSSQPFLVKNAPLLIRAGVVGLGTLILYLKRAKLSKTFVLLSLWVLFSLFAATLSERPYTHYLIQSVPPLSFLLAILLADKTLEQVLVIIPLTLTFLVPVYYKFYYYPTTSYYGRFLEFAVGRIGKEAYFAKFDGNVNRNYKIADVVLKSTSKKDKIFVWGDSPPIYALTRRFPPLKYVATYHINDFFSQEETIRILGFDNPAIIVILPNAPGFKELSLFTRKNYILIDEVDGAQIYYLANPTIRALLAR</sequence>
<evidence type="ECO:0008006" key="4">
    <source>
        <dbReference type="Google" id="ProtNLM"/>
    </source>
</evidence>
<feature type="transmembrane region" description="Helical" evidence="1">
    <location>
        <begin position="334"/>
        <end position="355"/>
    </location>
</feature>
<dbReference type="EMBL" id="MGFX01000001">
    <property type="protein sequence ID" value="OGM15840.1"/>
    <property type="molecule type" value="Genomic_DNA"/>
</dbReference>
<name>A0A1F7XLG9_9BACT</name>
<feature type="transmembrane region" description="Helical" evidence="1">
    <location>
        <begin position="12"/>
        <end position="30"/>
    </location>
</feature>
<keyword evidence="1" id="KW-0812">Transmembrane</keyword>
<organism evidence="2 3">
    <name type="scientific">Candidatus Woesebacteria bacterium RBG_16_42_24</name>
    <dbReference type="NCBI Taxonomy" id="1802485"/>
    <lineage>
        <taxon>Bacteria</taxon>
        <taxon>Candidatus Woeseibacteriota</taxon>
    </lineage>
</organism>
<evidence type="ECO:0000256" key="1">
    <source>
        <dbReference type="SAM" id="Phobius"/>
    </source>
</evidence>
<feature type="transmembrane region" description="Helical" evidence="1">
    <location>
        <begin position="230"/>
        <end position="249"/>
    </location>
</feature>
<evidence type="ECO:0000313" key="2">
    <source>
        <dbReference type="EMBL" id="OGM15840.1"/>
    </source>
</evidence>
<feature type="transmembrane region" description="Helical" evidence="1">
    <location>
        <begin position="107"/>
        <end position="125"/>
    </location>
</feature>
<dbReference type="AlphaFoldDB" id="A0A1F7XLG9"/>
<feature type="transmembrane region" description="Helical" evidence="1">
    <location>
        <begin position="161"/>
        <end position="188"/>
    </location>
</feature>
<feature type="transmembrane region" description="Helical" evidence="1">
    <location>
        <begin position="309"/>
        <end position="327"/>
    </location>
</feature>
<evidence type="ECO:0000313" key="3">
    <source>
        <dbReference type="Proteomes" id="UP000177382"/>
    </source>
</evidence>
<comment type="caution">
    <text evidence="2">The sequence shown here is derived from an EMBL/GenBank/DDBJ whole genome shotgun (WGS) entry which is preliminary data.</text>
</comment>
<feature type="transmembrane region" description="Helical" evidence="1">
    <location>
        <begin position="261"/>
        <end position="278"/>
    </location>
</feature>
<keyword evidence="1" id="KW-1133">Transmembrane helix</keyword>
<reference evidence="2 3" key="1">
    <citation type="journal article" date="2016" name="Nat. Commun.">
        <title>Thousands of microbial genomes shed light on interconnected biogeochemical processes in an aquifer system.</title>
        <authorList>
            <person name="Anantharaman K."/>
            <person name="Brown C.T."/>
            <person name="Hug L.A."/>
            <person name="Sharon I."/>
            <person name="Castelle C.J."/>
            <person name="Probst A.J."/>
            <person name="Thomas B.C."/>
            <person name="Singh A."/>
            <person name="Wilkins M.J."/>
            <person name="Karaoz U."/>
            <person name="Brodie E.L."/>
            <person name="Williams K.H."/>
            <person name="Hubbard S.S."/>
            <person name="Banfield J.F."/>
        </authorList>
    </citation>
    <scope>NUCLEOTIDE SEQUENCE [LARGE SCALE GENOMIC DNA]</scope>
</reference>
<dbReference type="STRING" id="1802485.A2V97_03670"/>
<dbReference type="Proteomes" id="UP000177382">
    <property type="component" value="Unassembled WGS sequence"/>
</dbReference>
<feature type="transmembrane region" description="Helical" evidence="1">
    <location>
        <begin position="131"/>
        <end position="149"/>
    </location>
</feature>
<feature type="transmembrane region" description="Helical" evidence="1">
    <location>
        <begin position="203"/>
        <end position="223"/>
    </location>
</feature>
<protein>
    <recommendedName>
        <fullName evidence="4">Glycosyltransferase RgtA/B/C/D-like domain-containing protein</fullName>
    </recommendedName>
</protein>
<keyword evidence="1" id="KW-0472">Membrane</keyword>
<gene>
    <name evidence="2" type="ORF">A2V97_03670</name>
</gene>
<proteinExistence type="predicted"/>
<accession>A0A1F7XLG9</accession>